<dbReference type="PANTHER" id="PTHR44936:SF10">
    <property type="entry name" value="SENSOR PROTEIN RSTB"/>
    <property type="match status" value="1"/>
</dbReference>
<dbReference type="Pfam" id="PF02518">
    <property type="entry name" value="HATPase_c"/>
    <property type="match status" value="1"/>
</dbReference>
<feature type="transmembrane region" description="Helical" evidence="10">
    <location>
        <begin position="7"/>
        <end position="27"/>
    </location>
</feature>
<dbReference type="CDD" id="cd00082">
    <property type="entry name" value="HisKA"/>
    <property type="match status" value="1"/>
</dbReference>
<evidence type="ECO:0000256" key="8">
    <source>
        <dbReference type="ARBA" id="ARBA00022777"/>
    </source>
</evidence>
<evidence type="ECO:0000256" key="2">
    <source>
        <dbReference type="ARBA" id="ARBA00004651"/>
    </source>
</evidence>
<evidence type="ECO:0000256" key="10">
    <source>
        <dbReference type="SAM" id="Phobius"/>
    </source>
</evidence>
<dbReference type="Proteomes" id="UP000050378">
    <property type="component" value="Unassembled WGS sequence"/>
</dbReference>
<protein>
    <recommendedName>
        <fullName evidence="3">histidine kinase</fullName>
        <ecNumber evidence="3">2.7.13.3</ecNumber>
    </recommendedName>
</protein>
<name>A0A0N8HL20_9GAMM</name>
<evidence type="ECO:0000256" key="1">
    <source>
        <dbReference type="ARBA" id="ARBA00000085"/>
    </source>
</evidence>
<keyword evidence="10" id="KW-0812">Transmembrane</keyword>
<dbReference type="PANTHER" id="PTHR44936">
    <property type="entry name" value="SENSOR PROTEIN CREC"/>
    <property type="match status" value="1"/>
</dbReference>
<keyword evidence="7" id="KW-0547">Nucleotide-binding</keyword>
<keyword evidence="5" id="KW-0597">Phosphoprotein</keyword>
<dbReference type="PRINTS" id="PR00344">
    <property type="entry name" value="BCTRLSENSOR"/>
</dbReference>
<keyword evidence="10" id="KW-0472">Membrane</keyword>
<organism evidence="12 13">
    <name type="scientific">Pseudoalteromonas lipolytica</name>
    <dbReference type="NCBI Taxonomy" id="570156"/>
    <lineage>
        <taxon>Bacteria</taxon>
        <taxon>Pseudomonadati</taxon>
        <taxon>Pseudomonadota</taxon>
        <taxon>Gammaproteobacteria</taxon>
        <taxon>Alteromonadales</taxon>
        <taxon>Pseudoalteromonadaceae</taxon>
        <taxon>Pseudoalteromonas</taxon>
    </lineage>
</organism>
<keyword evidence="10" id="KW-1133">Transmembrane helix</keyword>
<dbReference type="Pfam" id="PF00512">
    <property type="entry name" value="HisKA"/>
    <property type="match status" value="1"/>
</dbReference>
<dbReference type="OrthoDB" id="9804645at2"/>
<dbReference type="InterPro" id="IPR036890">
    <property type="entry name" value="HATPase_C_sf"/>
</dbReference>
<dbReference type="InterPro" id="IPR036097">
    <property type="entry name" value="HisK_dim/P_sf"/>
</dbReference>
<dbReference type="InterPro" id="IPR004358">
    <property type="entry name" value="Sig_transdc_His_kin-like_C"/>
</dbReference>
<evidence type="ECO:0000256" key="6">
    <source>
        <dbReference type="ARBA" id="ARBA00022679"/>
    </source>
</evidence>
<evidence type="ECO:0000256" key="4">
    <source>
        <dbReference type="ARBA" id="ARBA00022475"/>
    </source>
</evidence>
<evidence type="ECO:0000256" key="5">
    <source>
        <dbReference type="ARBA" id="ARBA00022553"/>
    </source>
</evidence>
<dbReference type="InterPro" id="IPR050980">
    <property type="entry name" value="2C_sensor_his_kinase"/>
</dbReference>
<dbReference type="GO" id="GO:0000155">
    <property type="term" value="F:phosphorelay sensor kinase activity"/>
    <property type="evidence" value="ECO:0007669"/>
    <property type="project" value="InterPro"/>
</dbReference>
<sequence length="396" mass="44648">MKQQFFKLYLIITVSLIALVLAFGQLYNEFFSKHVPSIQISVAELTQIAEQKDSRISSLSISEIALPDSLLNTFNQDGIISVTEHNQQFIYLKGSNGSIQKVGPINLISHAKTDWFAFFAFYFLLGVMILLFIRPVFRDLSLLQRAAYRFSKKPQRIELDIKPNSSIAPLANTFTDMSERINKFVQLHSDLSRIISHEIRTPLSRMRFALSIAELDSLESSQIERDIDEIELRLEQYLSFARLEHQQSVFNQEKVNLSKLINTEIAKFDLYKELKFIPTLEVDAAFCETSFMAIAVQNLLINATKYAKHTIYISTEEKAGNYLISVTDDGPGLPINADALIEPFKQGEGDKLASGYGLGLYIVHRIASWHGGKIGLANNLETGGAQISISWPKNGM</sequence>
<dbReference type="STRING" id="570156.AOG27_01300"/>
<dbReference type="GO" id="GO:0005886">
    <property type="term" value="C:plasma membrane"/>
    <property type="evidence" value="ECO:0007669"/>
    <property type="project" value="UniProtKB-SubCell"/>
</dbReference>
<evidence type="ECO:0000313" key="13">
    <source>
        <dbReference type="Proteomes" id="UP000050378"/>
    </source>
</evidence>
<evidence type="ECO:0000259" key="11">
    <source>
        <dbReference type="PROSITE" id="PS50109"/>
    </source>
</evidence>
<keyword evidence="6" id="KW-0808">Transferase</keyword>
<keyword evidence="4" id="KW-1003">Cell membrane</keyword>
<dbReference type="SUPFAM" id="SSF55874">
    <property type="entry name" value="ATPase domain of HSP90 chaperone/DNA topoisomerase II/histidine kinase"/>
    <property type="match status" value="1"/>
</dbReference>
<evidence type="ECO:0000256" key="3">
    <source>
        <dbReference type="ARBA" id="ARBA00012438"/>
    </source>
</evidence>
<dbReference type="GO" id="GO:0005524">
    <property type="term" value="F:ATP binding"/>
    <property type="evidence" value="ECO:0007669"/>
    <property type="project" value="UniProtKB-KW"/>
</dbReference>
<dbReference type="AlphaFoldDB" id="A0A0N8HL20"/>
<dbReference type="InterPro" id="IPR003594">
    <property type="entry name" value="HATPase_dom"/>
</dbReference>
<dbReference type="Gene3D" id="3.30.565.10">
    <property type="entry name" value="Histidine kinase-like ATPase, C-terminal domain"/>
    <property type="match status" value="1"/>
</dbReference>
<dbReference type="SMART" id="SM00388">
    <property type="entry name" value="HisKA"/>
    <property type="match status" value="1"/>
</dbReference>
<gene>
    <name evidence="12" type="ORF">AOG27_01300</name>
</gene>
<dbReference type="PROSITE" id="PS50109">
    <property type="entry name" value="HIS_KIN"/>
    <property type="match status" value="1"/>
</dbReference>
<keyword evidence="9" id="KW-0067">ATP-binding</keyword>
<dbReference type="EC" id="2.7.13.3" evidence="3"/>
<dbReference type="RefSeq" id="WP_054551207.1">
    <property type="nucleotide sequence ID" value="NZ_LJTC01000001.1"/>
</dbReference>
<comment type="subcellular location">
    <subcellularLocation>
        <location evidence="2">Cell membrane</location>
        <topology evidence="2">Multi-pass membrane protein</topology>
    </subcellularLocation>
</comment>
<dbReference type="PATRIC" id="fig|570156.3.peg.261"/>
<dbReference type="InterPro" id="IPR003661">
    <property type="entry name" value="HisK_dim/P_dom"/>
</dbReference>
<dbReference type="EMBL" id="LJTC01000001">
    <property type="protein sequence ID" value="KPM85456.1"/>
    <property type="molecule type" value="Genomic_DNA"/>
</dbReference>
<dbReference type="SMART" id="SM00387">
    <property type="entry name" value="HATPase_c"/>
    <property type="match status" value="1"/>
</dbReference>
<reference evidence="12 13" key="1">
    <citation type="submission" date="2015-09" db="EMBL/GenBank/DDBJ databases">
        <title>Draft Genome Sequence of Pseudoalteromonas lipolytica UCD-48B.</title>
        <authorList>
            <person name="Krusor M."/>
            <person name="Coil D.A."/>
            <person name="Lang J.M."/>
            <person name="Eisen J.A."/>
            <person name="Alexiev A."/>
        </authorList>
    </citation>
    <scope>NUCLEOTIDE SEQUENCE [LARGE SCALE GENOMIC DNA]</scope>
    <source>
        <strain evidence="12 13">UCD-48B</strain>
    </source>
</reference>
<comment type="caution">
    <text evidence="12">The sequence shown here is derived from an EMBL/GenBank/DDBJ whole genome shotgun (WGS) entry which is preliminary data.</text>
</comment>
<proteinExistence type="predicted"/>
<evidence type="ECO:0000256" key="7">
    <source>
        <dbReference type="ARBA" id="ARBA00022741"/>
    </source>
</evidence>
<evidence type="ECO:0000256" key="9">
    <source>
        <dbReference type="ARBA" id="ARBA00022840"/>
    </source>
</evidence>
<feature type="domain" description="Histidine kinase" evidence="11">
    <location>
        <begin position="194"/>
        <end position="395"/>
    </location>
</feature>
<dbReference type="SUPFAM" id="SSF47384">
    <property type="entry name" value="Homodimeric domain of signal transducing histidine kinase"/>
    <property type="match status" value="1"/>
</dbReference>
<evidence type="ECO:0000313" key="12">
    <source>
        <dbReference type="EMBL" id="KPM85456.1"/>
    </source>
</evidence>
<dbReference type="Gene3D" id="1.10.287.130">
    <property type="match status" value="1"/>
</dbReference>
<accession>A0A0N8HL20</accession>
<keyword evidence="8" id="KW-0418">Kinase</keyword>
<comment type="catalytic activity">
    <reaction evidence="1">
        <text>ATP + protein L-histidine = ADP + protein N-phospho-L-histidine.</text>
        <dbReference type="EC" id="2.7.13.3"/>
    </reaction>
</comment>
<feature type="transmembrane region" description="Helical" evidence="10">
    <location>
        <begin position="115"/>
        <end position="137"/>
    </location>
</feature>
<dbReference type="InterPro" id="IPR005467">
    <property type="entry name" value="His_kinase_dom"/>
</dbReference>